<dbReference type="PANTHER" id="PTHR11717">
    <property type="entry name" value="LOW MOLECULAR WEIGHT PROTEIN TYROSINE PHOSPHATASE"/>
    <property type="match status" value="1"/>
</dbReference>
<keyword evidence="7" id="KW-1185">Reference proteome</keyword>
<dbReference type="Pfam" id="PF01451">
    <property type="entry name" value="LMWPc"/>
    <property type="match status" value="1"/>
</dbReference>
<organism evidence="6 7">
    <name type="scientific">Paenibacillus cisolokensis</name>
    <dbReference type="NCBI Taxonomy" id="1658519"/>
    <lineage>
        <taxon>Bacteria</taxon>
        <taxon>Bacillati</taxon>
        <taxon>Bacillota</taxon>
        <taxon>Bacilli</taxon>
        <taxon>Bacillales</taxon>
        <taxon>Paenibacillaceae</taxon>
        <taxon>Paenibacillus</taxon>
    </lineage>
</organism>
<evidence type="ECO:0000259" key="5">
    <source>
        <dbReference type="SMART" id="SM00226"/>
    </source>
</evidence>
<dbReference type="InterPro" id="IPR023485">
    <property type="entry name" value="Ptyr_pPase"/>
</dbReference>
<feature type="compositionally biased region" description="Basic and acidic residues" evidence="4">
    <location>
        <begin position="205"/>
        <end position="227"/>
    </location>
</feature>
<keyword evidence="2" id="KW-0378">Hydrolase</keyword>
<keyword evidence="3" id="KW-0904">Protein phosphatase</keyword>
<dbReference type="PRINTS" id="PR00719">
    <property type="entry name" value="LMWPTPASE"/>
</dbReference>
<proteinExistence type="inferred from homology"/>
<dbReference type="CDD" id="cd16344">
    <property type="entry name" value="LMWPAP"/>
    <property type="match status" value="1"/>
</dbReference>
<dbReference type="Proteomes" id="UP000680304">
    <property type="component" value="Unassembled WGS sequence"/>
</dbReference>
<sequence>MAMRILFVCTGNTCRSPMAEAMLRSMAEGRGFPVEVRSAGVSTVNGLPVSAHASKVLADRKVAYDGRSSAISGEAVGWADLILTMTVSHKRMLLERFPEAVNKTHTLKEFVDRDSSVLSDLEEVERLYSELHMKAALGEQLGEAERTRLLELERRIPSFDIADPFGGSLEEYHSCANEIEDALRRLLDKLQEMQGQDEGEVEGANEGKDEGGKDEGKDKGNEGKNESEVEGSEGNDKGEKGEFEGKDGNKDD</sequence>
<dbReference type="InterPro" id="IPR017867">
    <property type="entry name" value="Tyr_phospatase_low_mol_wt"/>
</dbReference>
<dbReference type="PANTHER" id="PTHR11717:SF31">
    <property type="entry name" value="LOW MOLECULAR WEIGHT PROTEIN-TYROSINE-PHOSPHATASE ETP-RELATED"/>
    <property type="match status" value="1"/>
</dbReference>
<comment type="caution">
    <text evidence="6">The sequence shown here is derived from an EMBL/GenBank/DDBJ whole genome shotgun (WGS) entry which is preliminary data.</text>
</comment>
<name>A0ABQ4N4P0_9BACL</name>
<gene>
    <name evidence="6" type="ORF">PACILC2_17420</name>
</gene>
<evidence type="ECO:0000313" key="6">
    <source>
        <dbReference type="EMBL" id="GIQ63174.1"/>
    </source>
</evidence>
<dbReference type="EMBL" id="BOVJ01000057">
    <property type="protein sequence ID" value="GIQ63174.1"/>
    <property type="molecule type" value="Genomic_DNA"/>
</dbReference>
<protein>
    <recommendedName>
        <fullName evidence="5">Phosphotyrosine protein phosphatase I domain-containing protein</fullName>
    </recommendedName>
</protein>
<dbReference type="InterPro" id="IPR050438">
    <property type="entry name" value="LMW_PTPase"/>
</dbReference>
<feature type="region of interest" description="Disordered" evidence="4">
    <location>
        <begin position="194"/>
        <end position="252"/>
    </location>
</feature>
<accession>A0ABQ4N4P0</accession>
<comment type="similarity">
    <text evidence="1">Belongs to the low molecular weight phosphotyrosine protein phosphatase family.</text>
</comment>
<dbReference type="SMART" id="SM00226">
    <property type="entry name" value="LMWPc"/>
    <property type="match status" value="1"/>
</dbReference>
<evidence type="ECO:0000256" key="2">
    <source>
        <dbReference type="ARBA" id="ARBA00022801"/>
    </source>
</evidence>
<evidence type="ECO:0000313" key="7">
    <source>
        <dbReference type="Proteomes" id="UP000680304"/>
    </source>
</evidence>
<evidence type="ECO:0000256" key="1">
    <source>
        <dbReference type="ARBA" id="ARBA00011063"/>
    </source>
</evidence>
<feature type="compositionally biased region" description="Basic and acidic residues" evidence="4">
    <location>
        <begin position="234"/>
        <end position="252"/>
    </location>
</feature>
<reference evidence="6 7" key="1">
    <citation type="submission" date="2021-04" db="EMBL/GenBank/DDBJ databases">
        <title>Draft genome sequence of Paenibacillus cisolokensis, LC2-13A.</title>
        <authorList>
            <person name="Uke A."/>
            <person name="Chhe C."/>
            <person name="Baramee S."/>
            <person name="Kosugi A."/>
        </authorList>
    </citation>
    <scope>NUCLEOTIDE SEQUENCE [LARGE SCALE GENOMIC DNA]</scope>
    <source>
        <strain evidence="6 7">LC2-13A</strain>
    </source>
</reference>
<dbReference type="Gene3D" id="3.40.50.2300">
    <property type="match status" value="1"/>
</dbReference>
<feature type="domain" description="Phosphotyrosine protein phosphatase I" evidence="5">
    <location>
        <begin position="3"/>
        <end position="189"/>
    </location>
</feature>
<evidence type="ECO:0000256" key="4">
    <source>
        <dbReference type="SAM" id="MobiDB-lite"/>
    </source>
</evidence>
<dbReference type="InterPro" id="IPR036196">
    <property type="entry name" value="Ptyr_pPase_sf"/>
</dbReference>
<dbReference type="SUPFAM" id="SSF52788">
    <property type="entry name" value="Phosphotyrosine protein phosphatases I"/>
    <property type="match status" value="1"/>
</dbReference>
<evidence type="ECO:0000256" key="3">
    <source>
        <dbReference type="ARBA" id="ARBA00022912"/>
    </source>
</evidence>